<accession>A0A4Q2UAF5</accession>
<dbReference type="AlphaFoldDB" id="A0A4Q2UAF5"/>
<dbReference type="RefSeq" id="WP_129222642.1">
    <property type="nucleotide sequence ID" value="NZ_QYBB01000001.1"/>
</dbReference>
<name>A0A4Q2UAF5_9HYPH</name>
<reference evidence="1 2" key="2">
    <citation type="submission" date="2019-02" db="EMBL/GenBank/DDBJ databases">
        <title>'Lichenibacterium ramalinii' gen. nov. sp. nov., 'Lichenibacterium minor' gen. nov. sp. nov.</title>
        <authorList>
            <person name="Pankratov T."/>
        </authorList>
    </citation>
    <scope>NUCLEOTIDE SEQUENCE [LARGE SCALE GENOMIC DNA]</scope>
    <source>
        <strain evidence="1 2">RmlP026</strain>
    </source>
</reference>
<dbReference type="OrthoDB" id="7210594at2"/>
<reference evidence="1 2" key="1">
    <citation type="submission" date="2018-12" db="EMBL/GenBank/DDBJ databases">
        <authorList>
            <person name="Grouzdev D.S."/>
            <person name="Krutkina M.S."/>
        </authorList>
    </citation>
    <scope>NUCLEOTIDE SEQUENCE [LARGE SCALE GENOMIC DNA]</scope>
    <source>
        <strain evidence="1 2">RmlP026</strain>
    </source>
</reference>
<dbReference type="Proteomes" id="UP000290759">
    <property type="component" value="Unassembled WGS sequence"/>
</dbReference>
<evidence type="ECO:0000313" key="1">
    <source>
        <dbReference type="EMBL" id="RYC33783.1"/>
    </source>
</evidence>
<organism evidence="1 2">
    <name type="scientific">Lichenibacterium minor</name>
    <dbReference type="NCBI Taxonomy" id="2316528"/>
    <lineage>
        <taxon>Bacteria</taxon>
        <taxon>Pseudomonadati</taxon>
        <taxon>Pseudomonadota</taxon>
        <taxon>Alphaproteobacteria</taxon>
        <taxon>Hyphomicrobiales</taxon>
        <taxon>Lichenihabitantaceae</taxon>
        <taxon>Lichenibacterium</taxon>
    </lineage>
</organism>
<dbReference type="EMBL" id="QYBB01000001">
    <property type="protein sequence ID" value="RYC33783.1"/>
    <property type="molecule type" value="Genomic_DNA"/>
</dbReference>
<proteinExistence type="predicted"/>
<evidence type="ECO:0000313" key="2">
    <source>
        <dbReference type="Proteomes" id="UP000290759"/>
    </source>
</evidence>
<gene>
    <name evidence="1" type="ORF">D3273_00570</name>
</gene>
<comment type="caution">
    <text evidence="1">The sequence shown here is derived from an EMBL/GenBank/DDBJ whole genome shotgun (WGS) entry which is preliminary data.</text>
</comment>
<keyword evidence="2" id="KW-1185">Reference proteome</keyword>
<protein>
    <submittedName>
        <fullName evidence="1">Uncharacterized protein</fullName>
    </submittedName>
</protein>
<sequence>MATLRRGWIRPGAGCPERLDPESLRFAWSWNRSGRASTHAFAASFPGRAIVLRGRREQMRFDREHVGPAG</sequence>